<keyword evidence="4" id="KW-1185">Reference proteome</keyword>
<dbReference type="PROSITE" id="PS51257">
    <property type="entry name" value="PROKAR_LIPOPROTEIN"/>
    <property type="match status" value="1"/>
</dbReference>
<dbReference type="RefSeq" id="WP_209238172.1">
    <property type="nucleotide sequence ID" value="NZ_JADKMA010000015.1"/>
</dbReference>
<organism evidence="3 4">
    <name type="scientific">Streptomyces oryzae</name>
    <dbReference type="NCBI Taxonomy" id="1434886"/>
    <lineage>
        <taxon>Bacteria</taxon>
        <taxon>Bacillati</taxon>
        <taxon>Actinomycetota</taxon>
        <taxon>Actinomycetes</taxon>
        <taxon>Kitasatosporales</taxon>
        <taxon>Streptomycetaceae</taxon>
        <taxon>Streptomyces</taxon>
    </lineage>
</organism>
<sequence>MPRTAVRPRRLSRVSLALVVALAASACADSDDQHGSGSGNGNGRAAPVGKPAKVDPADFVKKIDNPYLPLVPGTKLHYKGLTKDGPQEDLVEVTHRTRKILGVRAVVVRDTATELGKVVEVTSDWYAQDRAGNVWYFGEDSRTVKNGKVISTEGSWEAGKKGASPGIVMEAHPKPGDKYRQEHAKGVAEDRAEVLSTNARVSVPYGTFHNVLKTRDDSPLEPNLVEHKFYAKGVGSVREATVKGEKDELELVKVDKP</sequence>
<name>A0ABS3X6S2_9ACTN</name>
<gene>
    <name evidence="3" type="ORF">ITI46_05110</name>
</gene>
<dbReference type="EMBL" id="JADKMA010000015">
    <property type="protein sequence ID" value="MBO8191078.1"/>
    <property type="molecule type" value="Genomic_DNA"/>
</dbReference>
<protein>
    <recommendedName>
        <fullName evidence="5">Lipoprotein</fullName>
    </recommendedName>
</protein>
<evidence type="ECO:0000313" key="4">
    <source>
        <dbReference type="Proteomes" id="UP001519064"/>
    </source>
</evidence>
<keyword evidence="2" id="KW-0732">Signal</keyword>
<evidence type="ECO:0008006" key="5">
    <source>
        <dbReference type="Google" id="ProtNLM"/>
    </source>
</evidence>
<evidence type="ECO:0000256" key="2">
    <source>
        <dbReference type="SAM" id="SignalP"/>
    </source>
</evidence>
<feature type="chain" id="PRO_5045913579" description="Lipoprotein" evidence="2">
    <location>
        <begin position="29"/>
        <end position="257"/>
    </location>
</feature>
<reference evidence="3 4" key="1">
    <citation type="submission" date="2020-11" db="EMBL/GenBank/DDBJ databases">
        <title>Streptomyces spirodelae sp. nov., isolated from duckweed.</title>
        <authorList>
            <person name="Saimee Y."/>
            <person name="Duangmal K."/>
        </authorList>
    </citation>
    <scope>NUCLEOTIDE SEQUENCE [LARGE SCALE GENOMIC DNA]</scope>
    <source>
        <strain evidence="3 4">S16-07</strain>
    </source>
</reference>
<comment type="caution">
    <text evidence="3">The sequence shown here is derived from an EMBL/GenBank/DDBJ whole genome shotgun (WGS) entry which is preliminary data.</text>
</comment>
<evidence type="ECO:0000313" key="3">
    <source>
        <dbReference type="EMBL" id="MBO8191078.1"/>
    </source>
</evidence>
<proteinExistence type="predicted"/>
<feature type="region of interest" description="Disordered" evidence="1">
    <location>
        <begin position="29"/>
        <end position="51"/>
    </location>
</feature>
<feature type="signal peptide" evidence="2">
    <location>
        <begin position="1"/>
        <end position="28"/>
    </location>
</feature>
<accession>A0ABS3X6S2</accession>
<dbReference type="Proteomes" id="UP001519064">
    <property type="component" value="Unassembled WGS sequence"/>
</dbReference>
<evidence type="ECO:0000256" key="1">
    <source>
        <dbReference type="SAM" id="MobiDB-lite"/>
    </source>
</evidence>